<dbReference type="STRING" id="756272.Plabr_0966"/>
<dbReference type="AlphaFoldDB" id="F0SJ45"/>
<dbReference type="Pfam" id="PF07693">
    <property type="entry name" value="KAP_NTPase"/>
    <property type="match status" value="1"/>
</dbReference>
<dbReference type="InterPro" id="IPR052754">
    <property type="entry name" value="NTPase_KAP_P-loop"/>
</dbReference>
<reference evidence="3" key="1">
    <citation type="submission" date="2011-02" db="EMBL/GenBank/DDBJ databases">
        <title>The complete genome of Planctomyces brasiliensis DSM 5305.</title>
        <authorList>
            <person name="Lucas S."/>
            <person name="Copeland A."/>
            <person name="Lapidus A."/>
            <person name="Bruce D."/>
            <person name="Goodwin L."/>
            <person name="Pitluck S."/>
            <person name="Kyrpides N."/>
            <person name="Mavromatis K."/>
            <person name="Pagani I."/>
            <person name="Ivanova N."/>
            <person name="Ovchinnikova G."/>
            <person name="Lu M."/>
            <person name="Detter J.C."/>
            <person name="Han C."/>
            <person name="Land M."/>
            <person name="Hauser L."/>
            <person name="Markowitz V."/>
            <person name="Cheng J.-F."/>
            <person name="Hugenholtz P."/>
            <person name="Woyke T."/>
            <person name="Wu D."/>
            <person name="Tindall B."/>
            <person name="Pomrenke H.G."/>
            <person name="Brambilla E."/>
            <person name="Klenk H.-P."/>
            <person name="Eisen J.A."/>
        </authorList>
    </citation>
    <scope>NUCLEOTIDE SEQUENCE [LARGE SCALE GENOMIC DNA]</scope>
    <source>
        <strain evidence="3">ATCC 49424 / DSM 5305 / JCM 21570 / NBRC 103401 / IFAM 1448</strain>
    </source>
</reference>
<dbReference type="OrthoDB" id="88903at2"/>
<dbReference type="eggNOG" id="COG4928">
    <property type="taxonomic scope" value="Bacteria"/>
</dbReference>
<dbReference type="InterPro" id="IPR011646">
    <property type="entry name" value="KAP_P-loop"/>
</dbReference>
<sequence>MWTDNETSLDLLGFQVHADLIRSVVTDPNLLPVTIGVFADWGGGKTSLMKMLEESFEPEYWPESPEEQERCEHTACLYFNGWLFEGYDDAKSAILSSVLVSLGEHKRFGPKVRDGCVSLLKSVNWMRVAHLGLKHVALPAIAAYATGGASLVPTIAASAGSLLPWKAKEADDSEADEAATDSDDSAESVDWESLIKKDQSNVGPLDVRTFRQQFGQLLKDSDIQSLVVLIDDLDRCSPERIIENLEAIKLFLNVENTAFVIGADPRIVRHAIAWKYHHHEEHTDVEDEAPTIVTDYLEKLIQLPYRLPRLSPAEIETYMSLLFCQSHLPEPVFQTTVTACDEQRQADRYSVFGYSAVKEATANGGCETLPEGLEKALTFSSHAASLITDGLKGNPRQVKRFLNAFVLRKKLADVAKLTNIEDAILVKLMILEYSNEKKFRQLFDWQAAQEGVPEQLKKMEDAVSENEEDQEKPELPEDWATPSLRRWVEMKPSLAGEDLRDYFWVARDRLQSSIAGMSMIPPFVRRVFEGVTNENSPVREAAAKGVAEFDESEREMLFELLLGNAKRNSTKMTAYNAYRSLIDEGVPDAASQFGTALLSVPESSIPAAVGIDIQALIEAKTEVETFLTEAIERLSKSDSFVGKSFQTKKG</sequence>
<dbReference type="EMBL" id="CP002546">
    <property type="protein sequence ID" value="ADY58587.1"/>
    <property type="molecule type" value="Genomic_DNA"/>
</dbReference>
<protein>
    <submittedName>
        <fullName evidence="2">KAP P-loop domain protein</fullName>
    </submittedName>
</protein>
<evidence type="ECO:0000313" key="3">
    <source>
        <dbReference type="Proteomes" id="UP000006860"/>
    </source>
</evidence>
<dbReference type="HOGENOM" id="CLU_028167_1_0_0"/>
<organism evidence="2 3">
    <name type="scientific">Rubinisphaera brasiliensis (strain ATCC 49424 / DSM 5305 / JCM 21570 / IAM 15109 / NBRC 103401 / IFAM 1448)</name>
    <name type="common">Planctomyces brasiliensis</name>
    <dbReference type="NCBI Taxonomy" id="756272"/>
    <lineage>
        <taxon>Bacteria</taxon>
        <taxon>Pseudomonadati</taxon>
        <taxon>Planctomycetota</taxon>
        <taxon>Planctomycetia</taxon>
        <taxon>Planctomycetales</taxon>
        <taxon>Planctomycetaceae</taxon>
        <taxon>Rubinisphaera</taxon>
    </lineage>
</organism>
<accession>F0SJ45</accession>
<feature type="domain" description="KAP NTPase" evidence="1">
    <location>
        <begin position="20"/>
        <end position="410"/>
    </location>
</feature>
<dbReference type="PANTHER" id="PTHR22674:SF6">
    <property type="entry name" value="NTPASE KAP FAMILY P-LOOP DOMAIN-CONTAINING PROTEIN 1"/>
    <property type="match status" value="1"/>
</dbReference>
<dbReference type="RefSeq" id="WP_013627325.1">
    <property type="nucleotide sequence ID" value="NC_015174.1"/>
</dbReference>
<evidence type="ECO:0000259" key="1">
    <source>
        <dbReference type="Pfam" id="PF07693"/>
    </source>
</evidence>
<dbReference type="KEGG" id="pbs:Plabr_0966"/>
<gene>
    <name evidence="2" type="ordered locus">Plabr_0966</name>
</gene>
<proteinExistence type="predicted"/>
<dbReference type="PANTHER" id="PTHR22674">
    <property type="entry name" value="NTPASE, KAP FAMILY P-LOOP DOMAIN-CONTAINING 1"/>
    <property type="match status" value="1"/>
</dbReference>
<keyword evidence="3" id="KW-1185">Reference proteome</keyword>
<evidence type="ECO:0000313" key="2">
    <source>
        <dbReference type="EMBL" id="ADY58587.1"/>
    </source>
</evidence>
<dbReference type="Proteomes" id="UP000006860">
    <property type="component" value="Chromosome"/>
</dbReference>
<name>F0SJ45_RUBBR</name>